<comment type="caution">
    <text evidence="2">The sequence shown here is derived from an EMBL/GenBank/DDBJ whole genome shotgun (WGS) entry which is preliminary data.</text>
</comment>
<reference evidence="2 3" key="1">
    <citation type="submission" date="2019-11" db="EMBL/GenBank/DDBJ databases">
        <authorList>
            <person name="Li X.-J."/>
            <person name="Feng X.-M."/>
        </authorList>
    </citation>
    <scope>NUCLEOTIDE SEQUENCE [LARGE SCALE GENOMIC DNA]</scope>
    <source>
        <strain evidence="2 3">XMNu-373</strain>
    </source>
</reference>
<dbReference type="Proteomes" id="UP000460435">
    <property type="component" value="Unassembled WGS sequence"/>
</dbReference>
<feature type="domain" description="Glycosyl transferase family 28 C-terminal" evidence="1">
    <location>
        <begin position="35"/>
        <end position="175"/>
    </location>
</feature>
<dbReference type="GO" id="GO:0016758">
    <property type="term" value="F:hexosyltransferase activity"/>
    <property type="evidence" value="ECO:0007669"/>
    <property type="project" value="InterPro"/>
</dbReference>
<evidence type="ECO:0000259" key="1">
    <source>
        <dbReference type="Pfam" id="PF04101"/>
    </source>
</evidence>
<keyword evidence="3" id="KW-1185">Reference proteome</keyword>
<dbReference type="EMBL" id="WLZY01000005">
    <property type="protein sequence ID" value="NDL58517.1"/>
    <property type="molecule type" value="Genomic_DNA"/>
</dbReference>
<protein>
    <submittedName>
        <fullName evidence="2">Glycosyl transferase family 28</fullName>
    </submittedName>
</protein>
<dbReference type="InterPro" id="IPR007235">
    <property type="entry name" value="Glyco_trans_28_C"/>
</dbReference>
<proteinExistence type="predicted"/>
<dbReference type="Gene3D" id="3.40.50.2000">
    <property type="entry name" value="Glycogen Phosphorylase B"/>
    <property type="match status" value="1"/>
</dbReference>
<accession>A0A7K3M671</accession>
<sequence>MLPAGRCVLPAVGGTAGHVPRGSRRGTDAVNARPTLFVTVGTDHHRFDRLAEWVQGWLENQGDAVRCLYQEGASRAPLGAQALGIVSRDQLLEHMTSSTVVLTQGGPGSILDSRGCGFIPIVVPRLAALDEVVDDHQVAFCRRLAKDDQVILAESEQDLHAALDAAFEKPESVRRPPDPSPAADTAARLAKLVDEVAARRPAFISWRRLRSFR</sequence>
<dbReference type="Pfam" id="PF04101">
    <property type="entry name" value="Glyco_tran_28_C"/>
    <property type="match status" value="1"/>
</dbReference>
<organism evidence="2 3">
    <name type="scientific">Phytoactinopolyspora mesophila</name>
    <dbReference type="NCBI Taxonomy" id="2650750"/>
    <lineage>
        <taxon>Bacteria</taxon>
        <taxon>Bacillati</taxon>
        <taxon>Actinomycetota</taxon>
        <taxon>Actinomycetes</taxon>
        <taxon>Jiangellales</taxon>
        <taxon>Jiangellaceae</taxon>
        <taxon>Phytoactinopolyspora</taxon>
    </lineage>
</organism>
<dbReference type="AlphaFoldDB" id="A0A7K3M671"/>
<evidence type="ECO:0000313" key="2">
    <source>
        <dbReference type="EMBL" id="NDL58517.1"/>
    </source>
</evidence>
<name>A0A7K3M671_9ACTN</name>
<keyword evidence="2" id="KW-0808">Transferase</keyword>
<evidence type="ECO:0000313" key="3">
    <source>
        <dbReference type="Proteomes" id="UP000460435"/>
    </source>
</evidence>
<gene>
    <name evidence="2" type="ORF">F7O44_15720</name>
</gene>